<name>A0AAP0DIB7_9ASTR</name>
<dbReference type="FunFam" id="2.60.120.920:FF:000053">
    <property type="entry name" value="E3 ubiquitin-protein ligase RKP"/>
    <property type="match status" value="1"/>
</dbReference>
<protein>
    <recommendedName>
        <fullName evidence="2">RING-type E3 ubiquitin transferase</fullName>
        <ecNumber evidence="2">2.3.2.27</ecNumber>
    </recommendedName>
</protein>
<evidence type="ECO:0000313" key="12">
    <source>
        <dbReference type="EMBL" id="KAK9071573.1"/>
    </source>
</evidence>
<keyword evidence="5 8" id="KW-0863">Zinc-finger</keyword>
<dbReference type="CDD" id="cd16541">
    <property type="entry name" value="RING-HC_RNF123"/>
    <property type="match status" value="1"/>
</dbReference>
<evidence type="ECO:0000256" key="9">
    <source>
        <dbReference type="SAM" id="MobiDB-lite"/>
    </source>
</evidence>
<feature type="compositionally biased region" description="Polar residues" evidence="9">
    <location>
        <begin position="725"/>
        <end position="734"/>
    </location>
</feature>
<dbReference type="PROSITE" id="PS50089">
    <property type="entry name" value="ZF_RING_2"/>
    <property type="match status" value="1"/>
</dbReference>
<dbReference type="InterPro" id="IPR001870">
    <property type="entry name" value="B30.2/SPRY"/>
</dbReference>
<dbReference type="GO" id="GO:0008270">
    <property type="term" value="F:zinc ion binding"/>
    <property type="evidence" value="ECO:0007669"/>
    <property type="project" value="UniProtKB-KW"/>
</dbReference>
<dbReference type="Gene3D" id="2.60.120.920">
    <property type="match status" value="1"/>
</dbReference>
<evidence type="ECO:0000259" key="11">
    <source>
        <dbReference type="PROSITE" id="PS50188"/>
    </source>
</evidence>
<dbReference type="GO" id="GO:0034450">
    <property type="term" value="F:ubiquitin-ubiquitin ligase activity"/>
    <property type="evidence" value="ECO:0007669"/>
    <property type="project" value="InterPro"/>
</dbReference>
<dbReference type="InterPro" id="IPR019474">
    <property type="entry name" value="Ub_conjug_fac_E4_core"/>
</dbReference>
<evidence type="ECO:0000256" key="7">
    <source>
        <dbReference type="ARBA" id="ARBA00022833"/>
    </source>
</evidence>
<dbReference type="PANTHER" id="PTHR13363">
    <property type="entry name" value="RING FINGER AND SRY DOMAIN-CONTAINING"/>
    <property type="match status" value="1"/>
</dbReference>
<dbReference type="InterPro" id="IPR013083">
    <property type="entry name" value="Znf_RING/FYVE/PHD"/>
</dbReference>
<dbReference type="GO" id="GO:0006511">
    <property type="term" value="P:ubiquitin-dependent protein catabolic process"/>
    <property type="evidence" value="ECO:0007669"/>
    <property type="project" value="InterPro"/>
</dbReference>
<comment type="caution">
    <text evidence="12">The sequence shown here is derived from an EMBL/GenBank/DDBJ whole genome shotgun (WGS) entry which is preliminary data.</text>
</comment>
<dbReference type="InterPro" id="IPR045129">
    <property type="entry name" value="RNF123/RKP/RSPRY1"/>
</dbReference>
<evidence type="ECO:0000256" key="2">
    <source>
        <dbReference type="ARBA" id="ARBA00012483"/>
    </source>
</evidence>
<organism evidence="12 13">
    <name type="scientific">Deinandra increscens subsp. villosa</name>
    <dbReference type="NCBI Taxonomy" id="3103831"/>
    <lineage>
        <taxon>Eukaryota</taxon>
        <taxon>Viridiplantae</taxon>
        <taxon>Streptophyta</taxon>
        <taxon>Embryophyta</taxon>
        <taxon>Tracheophyta</taxon>
        <taxon>Spermatophyta</taxon>
        <taxon>Magnoliopsida</taxon>
        <taxon>eudicotyledons</taxon>
        <taxon>Gunneridae</taxon>
        <taxon>Pentapetalae</taxon>
        <taxon>asterids</taxon>
        <taxon>campanulids</taxon>
        <taxon>Asterales</taxon>
        <taxon>Asteraceae</taxon>
        <taxon>Asteroideae</taxon>
        <taxon>Heliantheae alliance</taxon>
        <taxon>Madieae</taxon>
        <taxon>Madiinae</taxon>
        <taxon>Deinandra</taxon>
    </lineage>
</organism>
<keyword evidence="6" id="KW-0833">Ubl conjugation pathway</keyword>
<evidence type="ECO:0000259" key="10">
    <source>
        <dbReference type="PROSITE" id="PS50089"/>
    </source>
</evidence>
<evidence type="ECO:0000256" key="1">
    <source>
        <dbReference type="ARBA" id="ARBA00000900"/>
    </source>
</evidence>
<dbReference type="Pfam" id="PF19322">
    <property type="entry name" value="RKP_N"/>
    <property type="match status" value="1"/>
</dbReference>
<sequence>MADDSQRISQLASGLALILDGEDRKKSSQKNRLISYCNDFGEQSLERTLEHIFDLPSKTINPLTCEIDANVICSVIKNDYLKYHKALLTTDSDTSRGVSAMIDGSGPYITVKIEESSVCGEFQFIKPPLLVESHAVFSSARANACVWKGKWMYEVTLETAGLQQLGWATISCSFTEDTGVGDADDSYAFDGKRVIKWNLNAKPYGQSWVTGDVIGCCIDLEADEISYYRNGVSLGVAFNGIRKVVPGLGYYPAISLSQGERCDLNFGARPFRYPIQEFHPIQIPPSTNQLTVHLLGCFSKLLNMLRGEKSSYKSVEKLRRLKRFMPVIELYNPVSSGICMELFSSLDANAESVEYISWGPLLSFLMDVFQDQAPHDYESLDRVLDILLKFPGSTLMFEHLFTALSYCCKTASIVLRESPYSGSYPYLALACHMLRREDLMVVWWKMSDFEFLFEGFLSQRCPNKQDLQCMIPAVWWPGSCEDISYESSMMLTTRTLTEAIDKIEEKHRDLCFLVMQFVPHVTPSQLPGSVFRTFLQNIILRNRGADRNIPPPGVSSNSVLVSLFTVILHFLSEGFAMRGCGWMMGSGTSGGPTIGFLHRGGQQSFPLPLILRDDPHRVEIPRLGGSYSHLANLHPVNMDFEAEVVRWEEGCVDDVDPETRITHVGIRKPCCCLSLDVNFSRSSKNPFRYTTKASQSHCSSISERSAQVAAECSDGNLNDDMADKPSTSDQSDSEFGSRPLQQMRVVALESTSSSSTLIEEELLDAMLLLYHLGLAPNFKQASAYMSHQSHSISQLEETDRQIRERGSGEQLRRLKEARSVYREEVIDSVRHCAWYRISLFARWKQRGMYATCIWIVQLLQVLSKTDLVFSYIPEFYLETLVDCFHVLRKSDPPFVPAGMFIKQGLASFVTFVVTHFSDPRISSAELRDLLLQSISVLIQYKEFLAAFESNHAAIHSLPASLLSAFDNRSWIPVTNILMRLCKGCGFGFSKHGESSSTSSIFQKLLRDACLKDEELFSAFLNRLFNTLSWAMTEFSVSIREMQEKCQMMEFQQRKCSVIFDLSSNLARVLEFCTCEIPQAFLSGADTNLRRLVELIVFVLNHLTSVADPEFFDLTLRRPGQTPEKVNRGMILAPLVGIILNLLDASRVTDSREQNDILGIFASMDCADTLISGFQYLLEFNWAGTFKGDVHLTKLRLLEDFSSHLISRTLVKREVHKEETESDDNVCCICYTCEADARFLPCTHVSCFGCINRHLINCERCFFCNATVLEVVQNTCEI</sequence>
<reference evidence="12 13" key="1">
    <citation type="submission" date="2024-04" db="EMBL/GenBank/DDBJ databases">
        <title>The reference genome of an endangered Asteraceae, Deinandra increscens subsp. villosa, native to the Central Coast of California.</title>
        <authorList>
            <person name="Guilliams M."/>
            <person name="Hasenstab-Lehman K."/>
            <person name="Meyer R."/>
            <person name="Mcevoy S."/>
        </authorList>
    </citation>
    <scope>NUCLEOTIDE SEQUENCE [LARGE SCALE GENOMIC DNA]</scope>
    <source>
        <tissue evidence="12">Leaf</tissue>
    </source>
</reference>
<dbReference type="AlphaFoldDB" id="A0AAP0DIB7"/>
<dbReference type="EMBL" id="JBCNJP010000010">
    <property type="protein sequence ID" value="KAK9071573.1"/>
    <property type="molecule type" value="Genomic_DNA"/>
</dbReference>
<dbReference type="GO" id="GO:0016567">
    <property type="term" value="P:protein ubiquitination"/>
    <property type="evidence" value="ECO:0007669"/>
    <property type="project" value="InterPro"/>
</dbReference>
<dbReference type="InterPro" id="IPR057987">
    <property type="entry name" value="TPR_RNF123/RKP"/>
</dbReference>
<keyword evidence="7" id="KW-0862">Zinc</keyword>
<dbReference type="InterPro" id="IPR001841">
    <property type="entry name" value="Znf_RING"/>
</dbReference>
<dbReference type="Pfam" id="PF00622">
    <property type="entry name" value="SPRY"/>
    <property type="match status" value="1"/>
</dbReference>
<evidence type="ECO:0000313" key="13">
    <source>
        <dbReference type="Proteomes" id="UP001408789"/>
    </source>
</evidence>
<keyword evidence="4" id="KW-0479">Metal-binding</keyword>
<evidence type="ECO:0000256" key="3">
    <source>
        <dbReference type="ARBA" id="ARBA00022679"/>
    </source>
</evidence>
<dbReference type="InterPro" id="IPR013320">
    <property type="entry name" value="ConA-like_dom_sf"/>
</dbReference>
<dbReference type="SUPFAM" id="SSF49899">
    <property type="entry name" value="Concanavalin A-like lectins/glucanases"/>
    <property type="match status" value="1"/>
</dbReference>
<dbReference type="InterPro" id="IPR045737">
    <property type="entry name" value="RKP_N"/>
</dbReference>
<dbReference type="InterPro" id="IPR043136">
    <property type="entry name" value="B30.2/SPRY_sf"/>
</dbReference>
<keyword evidence="3" id="KW-0808">Transferase</keyword>
<feature type="region of interest" description="Disordered" evidence="9">
    <location>
        <begin position="714"/>
        <end position="737"/>
    </location>
</feature>
<gene>
    <name evidence="12" type="ORF">SSX86_008001</name>
</gene>
<accession>A0AAP0DIB7</accession>
<dbReference type="EC" id="2.3.2.27" evidence="2"/>
<comment type="catalytic activity">
    <reaction evidence="1">
        <text>S-ubiquitinyl-[E2 ubiquitin-conjugating enzyme]-L-cysteine + [acceptor protein]-L-lysine = [E2 ubiquitin-conjugating enzyme]-L-cysteine + N(6)-ubiquitinyl-[acceptor protein]-L-lysine.</text>
        <dbReference type="EC" id="2.3.2.27"/>
    </reaction>
</comment>
<evidence type="ECO:0000256" key="8">
    <source>
        <dbReference type="PROSITE-ProRule" id="PRU00175"/>
    </source>
</evidence>
<dbReference type="Proteomes" id="UP001408789">
    <property type="component" value="Unassembled WGS sequence"/>
</dbReference>
<feature type="domain" description="B30.2/SPRY" evidence="11">
    <location>
        <begin position="80"/>
        <end position="271"/>
    </location>
</feature>
<evidence type="ECO:0000256" key="4">
    <source>
        <dbReference type="ARBA" id="ARBA00022723"/>
    </source>
</evidence>
<dbReference type="PROSITE" id="PS50188">
    <property type="entry name" value="B302_SPRY"/>
    <property type="match status" value="1"/>
</dbReference>
<feature type="domain" description="RING-type" evidence="10">
    <location>
        <begin position="1226"/>
        <end position="1260"/>
    </location>
</feature>
<dbReference type="InterPro" id="IPR035773">
    <property type="entry name" value="SPRY_RNF123"/>
</dbReference>
<dbReference type="PANTHER" id="PTHR13363:SF5">
    <property type="entry name" value="E3 UBIQUITIN-PROTEIN LIGASE RNF123"/>
    <property type="match status" value="1"/>
</dbReference>
<dbReference type="SMART" id="SM00449">
    <property type="entry name" value="SPRY"/>
    <property type="match status" value="1"/>
</dbReference>
<dbReference type="Gene3D" id="3.30.40.10">
    <property type="entry name" value="Zinc/RING finger domain, C3HC4 (zinc finger)"/>
    <property type="match status" value="1"/>
</dbReference>
<keyword evidence="13" id="KW-1185">Reference proteome</keyword>
<dbReference type="Pfam" id="PF25576">
    <property type="entry name" value="TPR_RNF123"/>
    <property type="match status" value="1"/>
</dbReference>
<evidence type="ECO:0000256" key="6">
    <source>
        <dbReference type="ARBA" id="ARBA00022786"/>
    </source>
</evidence>
<proteinExistence type="predicted"/>
<dbReference type="InterPro" id="IPR003877">
    <property type="entry name" value="SPRY_dom"/>
</dbReference>
<dbReference type="GO" id="GO:0000151">
    <property type="term" value="C:ubiquitin ligase complex"/>
    <property type="evidence" value="ECO:0007669"/>
    <property type="project" value="InterPro"/>
</dbReference>
<dbReference type="SUPFAM" id="SSF57850">
    <property type="entry name" value="RING/U-box"/>
    <property type="match status" value="1"/>
</dbReference>
<dbReference type="GO" id="GO:0005737">
    <property type="term" value="C:cytoplasm"/>
    <property type="evidence" value="ECO:0007669"/>
    <property type="project" value="TreeGrafter"/>
</dbReference>
<dbReference type="CDD" id="cd12882">
    <property type="entry name" value="SPRY_RNF123"/>
    <property type="match status" value="1"/>
</dbReference>
<evidence type="ECO:0000256" key="5">
    <source>
        <dbReference type="ARBA" id="ARBA00022771"/>
    </source>
</evidence>
<dbReference type="Pfam" id="PF10408">
    <property type="entry name" value="Ufd2P_core"/>
    <property type="match status" value="1"/>
</dbReference>